<feature type="compositionally biased region" description="Pro residues" evidence="1">
    <location>
        <begin position="39"/>
        <end position="54"/>
    </location>
</feature>
<dbReference type="VEuPathDB" id="FungiDB:PV10_05699"/>
<protein>
    <recommendedName>
        <fullName evidence="4">WHIM1 domain-containing protein</fullName>
    </recommendedName>
</protein>
<name>A0A438MWI1_EXOME</name>
<dbReference type="OrthoDB" id="349045at2759"/>
<feature type="compositionally biased region" description="Low complexity" evidence="1">
    <location>
        <begin position="408"/>
        <end position="423"/>
    </location>
</feature>
<dbReference type="PANTHER" id="PTHR42107">
    <property type="entry name" value="YALI0D24453P"/>
    <property type="match status" value="1"/>
</dbReference>
<evidence type="ECO:0000256" key="1">
    <source>
        <dbReference type="SAM" id="MobiDB-lite"/>
    </source>
</evidence>
<feature type="region of interest" description="Disordered" evidence="1">
    <location>
        <begin position="576"/>
        <end position="618"/>
    </location>
</feature>
<gene>
    <name evidence="2" type="ORF">B0A52_08258</name>
</gene>
<feature type="region of interest" description="Disordered" evidence="1">
    <location>
        <begin position="1"/>
        <end position="56"/>
    </location>
</feature>
<feature type="region of interest" description="Disordered" evidence="1">
    <location>
        <begin position="329"/>
        <end position="549"/>
    </location>
</feature>
<evidence type="ECO:0008006" key="4">
    <source>
        <dbReference type="Google" id="ProtNLM"/>
    </source>
</evidence>
<reference evidence="2 3" key="1">
    <citation type="submission" date="2017-03" db="EMBL/GenBank/DDBJ databases">
        <title>Genomes of endolithic fungi from Antarctica.</title>
        <authorList>
            <person name="Coleine C."/>
            <person name="Masonjones S."/>
            <person name="Stajich J.E."/>
        </authorList>
    </citation>
    <scope>NUCLEOTIDE SEQUENCE [LARGE SCALE GENOMIC DNA]</scope>
    <source>
        <strain evidence="2 3">CCFEE 6314</strain>
    </source>
</reference>
<dbReference type="PANTHER" id="PTHR42107:SF1">
    <property type="entry name" value="WHIM1 DOMAIN-CONTAINING PROTEIN"/>
    <property type="match status" value="1"/>
</dbReference>
<evidence type="ECO:0000313" key="3">
    <source>
        <dbReference type="Proteomes" id="UP000288859"/>
    </source>
</evidence>
<feature type="compositionally biased region" description="Low complexity" evidence="1">
    <location>
        <begin position="1"/>
        <end position="14"/>
    </location>
</feature>
<feature type="compositionally biased region" description="Polar residues" evidence="1">
    <location>
        <begin position="520"/>
        <end position="545"/>
    </location>
</feature>
<proteinExistence type="predicted"/>
<organism evidence="2 3">
    <name type="scientific">Exophiala mesophila</name>
    <name type="common">Black yeast-like fungus</name>
    <dbReference type="NCBI Taxonomy" id="212818"/>
    <lineage>
        <taxon>Eukaryota</taxon>
        <taxon>Fungi</taxon>
        <taxon>Dikarya</taxon>
        <taxon>Ascomycota</taxon>
        <taxon>Pezizomycotina</taxon>
        <taxon>Eurotiomycetes</taxon>
        <taxon>Chaetothyriomycetidae</taxon>
        <taxon>Chaetothyriales</taxon>
        <taxon>Herpotrichiellaceae</taxon>
        <taxon>Exophiala</taxon>
    </lineage>
</organism>
<comment type="caution">
    <text evidence="2">The sequence shown here is derived from an EMBL/GenBank/DDBJ whole genome shotgun (WGS) entry which is preliminary data.</text>
</comment>
<feature type="compositionally biased region" description="Acidic residues" evidence="1">
    <location>
        <begin position="450"/>
        <end position="485"/>
    </location>
</feature>
<dbReference type="AlphaFoldDB" id="A0A438MWI1"/>
<feature type="compositionally biased region" description="Polar residues" evidence="1">
    <location>
        <begin position="347"/>
        <end position="367"/>
    </location>
</feature>
<sequence length="618" mass="68826">MADSDSSSLSSAPSSDDEEMELKMSKPTGLNRYFKPAPKADPTPEPPKRAPSPPHEYTLADNEAIAFLVMFRSRFSDAFPRSLPHFGPQDIERGVSGPVPDEHAERLLCALLGLVLNRKKDVERGHYGRALEDAVSSNHHQWLTAWKGVSPIQGGKTFNSMSPEERSQLSLLKALALWSLNQSEILQTLIKESYKQTRKDDDRNQPRSVQPWFSDQYRRKYWLIEGLEDSHFRIYRENDGKTAKTNTWFSVAGSIPELVVLADKFSDEHTQNSKVNSDKLRSAIPRFEAGDEKRKRRDYRLARKAAFSRPEPGFSLYEGRTRGKRMRYTFSDDEFGSDDPSSRRSTRNSGFSTPQETGPTVTASGRQVKSRQGGVYGESMLVDQRKDLERSAGDGHFTETSEDMPTTVPSGRGPRLSRSGRPVRPARPRSTHESDSESDENQSSGKEWSGDEDEGDESEPDVEGDDEEMSDELLDQDDLGDDDNTQESLVVQLRYRKGDEPTEHVPQAQPPPQQLDLRLTPSNGNIPNGTLDATHSTKPVSSFTPSPVPLPLYDTIDVAPRINGVNGIEKATSETGAAVNGINEPKPGLEVPDKHVQAPMSPPQEILVRSPPQVMDTS</sequence>
<evidence type="ECO:0000313" key="2">
    <source>
        <dbReference type="EMBL" id="RVX68117.1"/>
    </source>
</evidence>
<feature type="compositionally biased region" description="Basic and acidic residues" evidence="1">
    <location>
        <begin position="383"/>
        <end position="399"/>
    </location>
</feature>
<accession>A0A438MWI1</accession>
<dbReference type="Proteomes" id="UP000288859">
    <property type="component" value="Unassembled WGS sequence"/>
</dbReference>
<dbReference type="EMBL" id="NAJM01000041">
    <property type="protein sequence ID" value="RVX68117.1"/>
    <property type="molecule type" value="Genomic_DNA"/>
</dbReference>